<organism evidence="1 2">
    <name type="scientific">Desulfatibacillum alkenivorans DSM 16219</name>
    <dbReference type="NCBI Taxonomy" id="1121393"/>
    <lineage>
        <taxon>Bacteria</taxon>
        <taxon>Pseudomonadati</taxon>
        <taxon>Thermodesulfobacteriota</taxon>
        <taxon>Desulfobacteria</taxon>
        <taxon>Desulfobacterales</taxon>
        <taxon>Desulfatibacillaceae</taxon>
        <taxon>Desulfatibacillum</taxon>
    </lineage>
</organism>
<protein>
    <recommendedName>
        <fullName evidence="3">Helix-turn-helix domain-containing protein</fullName>
    </recommendedName>
</protein>
<evidence type="ECO:0000313" key="2">
    <source>
        <dbReference type="Proteomes" id="UP000183994"/>
    </source>
</evidence>
<name>A0A1M6ZX73_9BACT</name>
<reference evidence="2" key="1">
    <citation type="submission" date="2016-11" db="EMBL/GenBank/DDBJ databases">
        <authorList>
            <person name="Varghese N."/>
            <person name="Submissions S."/>
        </authorList>
    </citation>
    <scope>NUCLEOTIDE SEQUENCE [LARGE SCALE GENOMIC DNA]</scope>
    <source>
        <strain evidence="2">DSM 16219</strain>
    </source>
</reference>
<evidence type="ECO:0000313" key="1">
    <source>
        <dbReference type="EMBL" id="SHL35020.1"/>
    </source>
</evidence>
<keyword evidence="2" id="KW-1185">Reference proteome</keyword>
<proteinExistence type="predicted"/>
<sequence>MATESKEPRLMTLKEVVKEYGATLWFWRTRVWRKELPVLTAGNKQLLDRRDIEAFIEQNKHVAN</sequence>
<dbReference type="AlphaFoldDB" id="A0A1M6ZX73"/>
<gene>
    <name evidence="1" type="ORF">SAMN02745216_05050</name>
</gene>
<dbReference type="RefSeq" id="WP_015946877.1">
    <property type="nucleotide sequence ID" value="NZ_FQZU01000062.1"/>
</dbReference>
<dbReference type="EMBL" id="FQZU01000062">
    <property type="protein sequence ID" value="SHL35020.1"/>
    <property type="molecule type" value="Genomic_DNA"/>
</dbReference>
<accession>A0A1M6ZX73</accession>
<evidence type="ECO:0008006" key="3">
    <source>
        <dbReference type="Google" id="ProtNLM"/>
    </source>
</evidence>
<dbReference type="Proteomes" id="UP000183994">
    <property type="component" value="Unassembled WGS sequence"/>
</dbReference>
<dbReference type="STRING" id="1121393.SAMN02745216_05050"/>